<feature type="region of interest" description="Disordered" evidence="1">
    <location>
        <begin position="1"/>
        <end position="30"/>
    </location>
</feature>
<feature type="compositionally biased region" description="Low complexity" evidence="1">
    <location>
        <begin position="17"/>
        <end position="26"/>
    </location>
</feature>
<dbReference type="EMBL" id="HBUE01187753">
    <property type="protein sequence ID" value="CAG6523519.1"/>
    <property type="molecule type" value="Transcribed_RNA"/>
</dbReference>
<sequence length="138" mass="15147">MPGRMHRHPNRPVAQQPPRRIPIVRPLDPTIGPTRRRSIGRCILVQLAQIVDGRAGRGSSPRVERLPVSPEIGETSGRSGATGGVADLRWIWSRYERVDAATFSDQVRHRVEVDGPQVVIFGRYDVVDAGGEAVEGIA</sequence>
<dbReference type="EMBL" id="HBUE01293538">
    <property type="protein sequence ID" value="CAG6575191.1"/>
    <property type="molecule type" value="Transcribed_RNA"/>
</dbReference>
<feature type="compositionally biased region" description="Basic residues" evidence="1">
    <location>
        <begin position="1"/>
        <end position="10"/>
    </location>
</feature>
<protein>
    <submittedName>
        <fullName evidence="2">(northern house mosquito) hypothetical protein</fullName>
    </submittedName>
</protein>
<proteinExistence type="predicted"/>
<accession>A0A8D8JU60</accession>
<name>A0A8D8JU60_CULPI</name>
<reference evidence="2" key="1">
    <citation type="submission" date="2021-05" db="EMBL/GenBank/DDBJ databases">
        <authorList>
            <person name="Alioto T."/>
            <person name="Alioto T."/>
            <person name="Gomez Garrido J."/>
        </authorList>
    </citation>
    <scope>NUCLEOTIDE SEQUENCE</scope>
</reference>
<dbReference type="AlphaFoldDB" id="A0A8D8JU60"/>
<evidence type="ECO:0000313" key="2">
    <source>
        <dbReference type="EMBL" id="CAG6575191.1"/>
    </source>
</evidence>
<organism evidence="2">
    <name type="scientific">Culex pipiens</name>
    <name type="common">House mosquito</name>
    <dbReference type="NCBI Taxonomy" id="7175"/>
    <lineage>
        <taxon>Eukaryota</taxon>
        <taxon>Metazoa</taxon>
        <taxon>Ecdysozoa</taxon>
        <taxon>Arthropoda</taxon>
        <taxon>Hexapoda</taxon>
        <taxon>Insecta</taxon>
        <taxon>Pterygota</taxon>
        <taxon>Neoptera</taxon>
        <taxon>Endopterygota</taxon>
        <taxon>Diptera</taxon>
        <taxon>Nematocera</taxon>
        <taxon>Culicoidea</taxon>
        <taxon>Culicidae</taxon>
        <taxon>Culicinae</taxon>
        <taxon>Culicini</taxon>
        <taxon>Culex</taxon>
        <taxon>Culex</taxon>
    </lineage>
</organism>
<evidence type="ECO:0000256" key="1">
    <source>
        <dbReference type="SAM" id="MobiDB-lite"/>
    </source>
</evidence>
<feature type="region of interest" description="Disordered" evidence="1">
    <location>
        <begin position="55"/>
        <end position="80"/>
    </location>
</feature>